<protein>
    <submittedName>
        <fullName evidence="1">Uncharacterized protein</fullName>
    </submittedName>
</protein>
<gene>
    <name evidence="1" type="ORF">CBF37_01290</name>
</gene>
<evidence type="ECO:0000313" key="1">
    <source>
        <dbReference type="EMBL" id="RSU00676.1"/>
    </source>
</evidence>
<organism evidence="1 2">
    <name type="scientific">Vagococcus vulneris</name>
    <dbReference type="NCBI Taxonomy" id="1977869"/>
    <lineage>
        <taxon>Bacteria</taxon>
        <taxon>Bacillati</taxon>
        <taxon>Bacillota</taxon>
        <taxon>Bacilli</taxon>
        <taxon>Lactobacillales</taxon>
        <taxon>Enterococcaceae</taxon>
        <taxon>Vagococcus</taxon>
    </lineage>
</organism>
<dbReference type="RefSeq" id="WP_002350159.1">
    <property type="nucleotide sequence ID" value="NZ_NGJS01000001.1"/>
</dbReference>
<accession>A0A430A2K7</accession>
<reference evidence="1 2" key="1">
    <citation type="submission" date="2017-05" db="EMBL/GenBank/DDBJ databases">
        <title>Vagococcus spp. assemblies.</title>
        <authorList>
            <person name="Gulvik C.A."/>
        </authorList>
    </citation>
    <scope>NUCLEOTIDE SEQUENCE [LARGE SCALE GENOMIC DNA]</scope>
    <source>
        <strain evidence="1 2">SS1995</strain>
    </source>
</reference>
<comment type="caution">
    <text evidence="1">The sequence shown here is derived from an EMBL/GenBank/DDBJ whole genome shotgun (WGS) entry which is preliminary data.</text>
</comment>
<dbReference type="Proteomes" id="UP000287857">
    <property type="component" value="Unassembled WGS sequence"/>
</dbReference>
<keyword evidence="2" id="KW-1185">Reference proteome</keyword>
<sequence length="76" mass="8637">MPKDEKCEVLGAARVIQGETGVAKVEISQNLLEDQPMHITFLAMQIESFAHRVDVPIKKVLEMIKNNIEVEPMEFE</sequence>
<name>A0A430A2K7_9ENTE</name>
<proteinExistence type="predicted"/>
<dbReference type="EMBL" id="NGJS01000001">
    <property type="protein sequence ID" value="RSU00676.1"/>
    <property type="molecule type" value="Genomic_DNA"/>
</dbReference>
<evidence type="ECO:0000313" key="2">
    <source>
        <dbReference type="Proteomes" id="UP000287857"/>
    </source>
</evidence>
<dbReference type="AlphaFoldDB" id="A0A430A2K7"/>